<organism evidence="1 2">
    <name type="scientific">Kibdelosporangium aridum</name>
    <dbReference type="NCBI Taxonomy" id="2030"/>
    <lineage>
        <taxon>Bacteria</taxon>
        <taxon>Bacillati</taxon>
        <taxon>Actinomycetota</taxon>
        <taxon>Actinomycetes</taxon>
        <taxon>Pseudonocardiales</taxon>
        <taxon>Pseudonocardiaceae</taxon>
        <taxon>Kibdelosporangium</taxon>
    </lineage>
</organism>
<gene>
    <name evidence="1" type="ORF">DMH04_26300</name>
</gene>
<sequence length="71" mass="7392">MIPPLAASLIICSGLKFTGSGIAFFAVPTASPCWVKAVLALLKPSPVFLLHSATLRSCSRIALAAWPVQPS</sequence>
<accession>A0A428Z5N0</accession>
<reference evidence="1 2" key="1">
    <citation type="submission" date="2018-05" db="EMBL/GenBank/DDBJ databases">
        <title>Evolution of GPA BGCs.</title>
        <authorList>
            <person name="Waglechner N."/>
            <person name="Wright G.D."/>
        </authorList>
    </citation>
    <scope>NUCLEOTIDE SEQUENCE [LARGE SCALE GENOMIC DNA]</scope>
    <source>
        <strain evidence="1 2">A82846</strain>
    </source>
</reference>
<comment type="caution">
    <text evidence="1">The sequence shown here is derived from an EMBL/GenBank/DDBJ whole genome shotgun (WGS) entry which is preliminary data.</text>
</comment>
<dbReference type="AlphaFoldDB" id="A0A428Z5N0"/>
<evidence type="ECO:0000313" key="2">
    <source>
        <dbReference type="Proteomes" id="UP000287547"/>
    </source>
</evidence>
<protein>
    <submittedName>
        <fullName evidence="1">Uncharacterized protein</fullName>
    </submittedName>
</protein>
<evidence type="ECO:0000313" key="1">
    <source>
        <dbReference type="EMBL" id="RSM82196.1"/>
    </source>
</evidence>
<proteinExistence type="predicted"/>
<dbReference type="EMBL" id="QHKI01000023">
    <property type="protein sequence ID" value="RSM82196.1"/>
    <property type="molecule type" value="Genomic_DNA"/>
</dbReference>
<name>A0A428Z5N0_KIBAR</name>
<dbReference type="Proteomes" id="UP000287547">
    <property type="component" value="Unassembled WGS sequence"/>
</dbReference>